<evidence type="ECO:0000256" key="2">
    <source>
        <dbReference type="ARBA" id="ARBA00010371"/>
    </source>
</evidence>
<keyword evidence="3" id="KW-0809">Transit peptide</keyword>
<proteinExistence type="inferred from homology"/>
<dbReference type="GeneTree" id="ENSGT00880000138028"/>
<evidence type="ECO:0000256" key="5">
    <source>
        <dbReference type="ARBA" id="ARBA00023128"/>
    </source>
</evidence>
<dbReference type="InterPro" id="IPR050700">
    <property type="entry name" value="YIM1/Zinc_Alcohol_DH_Fams"/>
</dbReference>
<dbReference type="InterPro" id="IPR036291">
    <property type="entry name" value="NAD(P)-bd_dom_sf"/>
</dbReference>
<evidence type="ECO:0000313" key="7">
    <source>
        <dbReference type="Ensembl" id="ENSHBUP00000009692.1"/>
    </source>
</evidence>
<evidence type="ECO:0000313" key="8">
    <source>
        <dbReference type="Proteomes" id="UP000264840"/>
    </source>
</evidence>
<protein>
    <submittedName>
        <fullName evidence="7">Reticulon 4 interacting protein 1</fullName>
    </submittedName>
</protein>
<comment type="subcellular location">
    <subcellularLocation>
        <location evidence="1">Mitochondrion</location>
    </subcellularLocation>
</comment>
<dbReference type="STRING" id="8153.ENSHBUP00000009692"/>
<dbReference type="SUPFAM" id="SSF51735">
    <property type="entry name" value="NAD(P)-binding Rossmann-fold domains"/>
    <property type="match status" value="1"/>
</dbReference>
<accession>A0A3Q2VDT4</accession>
<reference evidence="7" key="2">
    <citation type="submission" date="2025-09" db="UniProtKB">
        <authorList>
            <consortium name="Ensembl"/>
        </authorList>
    </citation>
    <scope>IDENTIFICATION</scope>
</reference>
<dbReference type="AlphaFoldDB" id="A0A3Q2VDT4"/>
<keyword evidence="8" id="KW-1185">Reference proteome</keyword>
<reference evidence="7" key="1">
    <citation type="submission" date="2025-08" db="UniProtKB">
        <authorList>
            <consortium name="Ensembl"/>
        </authorList>
    </citation>
    <scope>IDENTIFICATION</scope>
</reference>
<dbReference type="InterPro" id="IPR013149">
    <property type="entry name" value="ADH-like_C"/>
</dbReference>
<dbReference type="PANTHER" id="PTHR11695">
    <property type="entry name" value="ALCOHOL DEHYDROGENASE RELATED"/>
    <property type="match status" value="1"/>
</dbReference>
<dbReference type="Proteomes" id="UP000264840">
    <property type="component" value="Unplaced"/>
</dbReference>
<dbReference type="FunFam" id="3.40.50.720:FF:000147">
    <property type="entry name" value="Reticulon-4-interacting protein 1 homolog, mitochondrial"/>
    <property type="match status" value="1"/>
</dbReference>
<evidence type="ECO:0000256" key="4">
    <source>
        <dbReference type="ARBA" id="ARBA00023002"/>
    </source>
</evidence>
<name>A0A3Q2VDT4_HAPBU</name>
<dbReference type="GO" id="GO:0016491">
    <property type="term" value="F:oxidoreductase activity"/>
    <property type="evidence" value="ECO:0007669"/>
    <property type="project" value="UniProtKB-KW"/>
</dbReference>
<comment type="similarity">
    <text evidence="2">Belongs to the zinc-containing alcohol dehydrogenase family. Quinone oxidoreductase subfamily.</text>
</comment>
<dbReference type="PANTHER" id="PTHR11695:SF294">
    <property type="entry name" value="RETICULON-4-INTERACTING PROTEIN 1, MITOCHONDRIAL"/>
    <property type="match status" value="1"/>
</dbReference>
<keyword evidence="5" id="KW-0496">Mitochondrion</keyword>
<dbReference type="GO" id="GO:0005739">
    <property type="term" value="C:mitochondrion"/>
    <property type="evidence" value="ECO:0007669"/>
    <property type="project" value="UniProtKB-SubCell"/>
</dbReference>
<feature type="domain" description="Alcohol dehydrogenase-like C-terminal" evidence="6">
    <location>
        <begin position="2"/>
        <end position="69"/>
    </location>
</feature>
<dbReference type="Pfam" id="PF00107">
    <property type="entry name" value="ADH_zinc_N"/>
    <property type="match status" value="1"/>
</dbReference>
<evidence type="ECO:0000256" key="3">
    <source>
        <dbReference type="ARBA" id="ARBA00022946"/>
    </source>
</evidence>
<dbReference type="Gene3D" id="3.40.50.720">
    <property type="entry name" value="NAD(P)-binding Rossmann-like Domain"/>
    <property type="match status" value="1"/>
</dbReference>
<sequence>MVKAWGAHVTVTCSQNAEQFLRGLGADHVVDYTAGPVEEPLSALEKFDLILDNVGGDTESWALKLLKPWSGAKYVTLVTPFMQNTDRLGVADGMMQSAATVASKALKHLMKGVHYRWGFFAPSGCALDEIRDMVDVLVTLFVDENRFILPSSEVPTVQTFCTQVEVQILVLKNTPVKSKY</sequence>
<evidence type="ECO:0000256" key="1">
    <source>
        <dbReference type="ARBA" id="ARBA00004173"/>
    </source>
</evidence>
<keyword evidence="4" id="KW-0560">Oxidoreductase</keyword>
<organism evidence="7 8">
    <name type="scientific">Haplochromis burtoni</name>
    <name type="common">Burton's mouthbrooder</name>
    <name type="synonym">Chromis burtoni</name>
    <dbReference type="NCBI Taxonomy" id="8153"/>
    <lineage>
        <taxon>Eukaryota</taxon>
        <taxon>Metazoa</taxon>
        <taxon>Chordata</taxon>
        <taxon>Craniata</taxon>
        <taxon>Vertebrata</taxon>
        <taxon>Euteleostomi</taxon>
        <taxon>Actinopterygii</taxon>
        <taxon>Neopterygii</taxon>
        <taxon>Teleostei</taxon>
        <taxon>Neoteleostei</taxon>
        <taxon>Acanthomorphata</taxon>
        <taxon>Ovalentaria</taxon>
        <taxon>Cichlomorphae</taxon>
        <taxon>Cichliformes</taxon>
        <taxon>Cichlidae</taxon>
        <taxon>African cichlids</taxon>
        <taxon>Pseudocrenilabrinae</taxon>
        <taxon>Haplochromini</taxon>
        <taxon>Haplochromis</taxon>
    </lineage>
</organism>
<dbReference type="Ensembl" id="ENSHBUT00000016364.1">
    <property type="protein sequence ID" value="ENSHBUP00000009692.1"/>
    <property type="gene ID" value="ENSHBUG00000000301.1"/>
</dbReference>
<evidence type="ECO:0000259" key="6">
    <source>
        <dbReference type="Pfam" id="PF00107"/>
    </source>
</evidence>